<feature type="domain" description="Glycosyl transferase family 28 C-terminal" evidence="1">
    <location>
        <begin position="214"/>
        <end position="352"/>
    </location>
</feature>
<dbReference type="PANTHER" id="PTHR21015">
    <property type="entry name" value="UDP-N-ACETYLGLUCOSAMINE--N-ACETYLMURAMYL-(PENTAPEPTIDE) PYROPHOSPHORYL-UNDECAPRENOL N-ACETYLGLUCOSAMINE TRANSFERASE 1"/>
    <property type="match status" value="1"/>
</dbReference>
<dbReference type="InterPro" id="IPR011330">
    <property type="entry name" value="Glyco_hydro/deAcase_b/a-brl"/>
</dbReference>
<dbReference type="SUPFAM" id="SSF88713">
    <property type="entry name" value="Glycoside hydrolase/deacetylase"/>
    <property type="match status" value="1"/>
</dbReference>
<organism evidence="2 3">
    <name type="scientific">Chelatococcus reniformis</name>
    <dbReference type="NCBI Taxonomy" id="1494448"/>
    <lineage>
        <taxon>Bacteria</taxon>
        <taxon>Pseudomonadati</taxon>
        <taxon>Pseudomonadota</taxon>
        <taxon>Alphaproteobacteria</taxon>
        <taxon>Hyphomicrobiales</taxon>
        <taxon>Chelatococcaceae</taxon>
        <taxon>Chelatococcus</taxon>
    </lineage>
</organism>
<dbReference type="PANTHER" id="PTHR21015:SF28">
    <property type="entry name" value="SLL1722 PROTEIN"/>
    <property type="match status" value="1"/>
</dbReference>
<keyword evidence="3" id="KW-1185">Reference proteome</keyword>
<dbReference type="AlphaFoldDB" id="A0A916U058"/>
<comment type="caution">
    <text evidence="2">The sequence shown here is derived from an EMBL/GenBank/DDBJ whole genome shotgun (WGS) entry which is preliminary data.</text>
</comment>
<dbReference type="GO" id="GO:0016758">
    <property type="term" value="F:hexosyltransferase activity"/>
    <property type="evidence" value="ECO:0007669"/>
    <property type="project" value="InterPro"/>
</dbReference>
<name>A0A916U058_9HYPH</name>
<evidence type="ECO:0000259" key="1">
    <source>
        <dbReference type="Pfam" id="PF04101"/>
    </source>
</evidence>
<evidence type="ECO:0000313" key="3">
    <source>
        <dbReference type="Proteomes" id="UP000637002"/>
    </source>
</evidence>
<proteinExistence type="predicted"/>
<dbReference type="CDD" id="cd10928">
    <property type="entry name" value="CE4_u4"/>
    <property type="match status" value="1"/>
</dbReference>
<reference evidence="2" key="1">
    <citation type="journal article" date="2014" name="Int. J. Syst. Evol. Microbiol.">
        <title>Complete genome sequence of Corynebacterium casei LMG S-19264T (=DSM 44701T), isolated from a smear-ripened cheese.</title>
        <authorList>
            <consortium name="US DOE Joint Genome Institute (JGI-PGF)"/>
            <person name="Walter F."/>
            <person name="Albersmeier A."/>
            <person name="Kalinowski J."/>
            <person name="Ruckert C."/>
        </authorList>
    </citation>
    <scope>NUCLEOTIDE SEQUENCE</scope>
    <source>
        <strain evidence="2">CGMCC 1.12919</strain>
    </source>
</reference>
<gene>
    <name evidence="2" type="ORF">GCM10010994_12380</name>
</gene>
<reference evidence="2" key="2">
    <citation type="submission" date="2020-09" db="EMBL/GenBank/DDBJ databases">
        <authorList>
            <person name="Sun Q."/>
            <person name="Zhou Y."/>
        </authorList>
    </citation>
    <scope>NUCLEOTIDE SEQUENCE</scope>
    <source>
        <strain evidence="2">CGMCC 1.12919</strain>
    </source>
</reference>
<dbReference type="SUPFAM" id="SSF53756">
    <property type="entry name" value="UDP-Glycosyltransferase/glycogen phosphorylase"/>
    <property type="match status" value="1"/>
</dbReference>
<dbReference type="RefSeq" id="WP_188608267.1">
    <property type="nucleotide sequence ID" value="NZ_BMGG01000002.1"/>
</dbReference>
<evidence type="ECO:0000313" key="2">
    <source>
        <dbReference type="EMBL" id="GGC54993.1"/>
    </source>
</evidence>
<accession>A0A916U058</accession>
<dbReference type="EMBL" id="BMGG01000002">
    <property type="protein sequence ID" value="GGC54993.1"/>
    <property type="molecule type" value="Genomic_DNA"/>
</dbReference>
<dbReference type="GO" id="GO:0005975">
    <property type="term" value="P:carbohydrate metabolic process"/>
    <property type="evidence" value="ECO:0007669"/>
    <property type="project" value="InterPro"/>
</dbReference>
<dbReference type="Pfam" id="PF04101">
    <property type="entry name" value="Glyco_tran_28_C"/>
    <property type="match status" value="1"/>
</dbReference>
<protein>
    <recommendedName>
        <fullName evidence="1">Glycosyl transferase family 28 C-terminal domain-containing protein</fullName>
    </recommendedName>
</protein>
<sequence>MSLRILIAVTHLLGVGHLTRAAAIGRGLAGRGHAVTLVSGGRPAPLVRTDGLRLVQLEPVQVRGTAFATLLDAAGTPLTAAAAARRRAVLRATYDAVQPDVVITELYPLGRRVLADEFTVLLEAARASAVRPLVLASVRDILAAPSKAARLVQAHDILRSFYDGVLVHADPAVVPLTASWPVAADLAERLRYTGYVDDPPPGMAAEPVPSGEIVVSGGGSAAGQTLFATALAAAARDPARRWRLLVGQGVGADLFAAWQAQAANVAVERARPDFRALLARCAVSVSQFGYNTALDLIATRARAVVVPFADGGETEQSERAALFAARGLVTALDGASLDPGTLLAGVDAALRRPAPDASGIAIDGATRTAEIVEKWVAARPARAPARLRRFDFTPLVAAIERHPGTGPLPFWWRDDDAIVTTRALTRLIAVARRYAAPLAVASIPGRAQAELAEALAGKPMVTVLVHGLTHANHAPPDQKKAEFGAHRGIDELATEAAGALNLARRRFGAALLPVFVPPWNRVAPALVERLPGLGYGGLSTANDRTAPEPVPGLRQVNTHIDPIDWHGTRSLADPERIVADLARAVAHRAGAAEPEPIGLLTHHLVHDDMIWSFVEELLATLAGHAGARIASAPSMFAAPLPGPGPVDDGRSRLF</sequence>
<dbReference type="InterPro" id="IPR007235">
    <property type="entry name" value="Glyco_trans_28_C"/>
</dbReference>
<dbReference type="Gene3D" id="3.40.50.2000">
    <property type="entry name" value="Glycogen Phosphorylase B"/>
    <property type="match status" value="2"/>
</dbReference>
<dbReference type="Proteomes" id="UP000637002">
    <property type="component" value="Unassembled WGS sequence"/>
</dbReference>
<dbReference type="Gene3D" id="3.20.20.370">
    <property type="entry name" value="Glycoside hydrolase/deacetylase"/>
    <property type="match status" value="1"/>
</dbReference>
<dbReference type="InterPro" id="IPR049591">
    <property type="entry name" value="CE4_u4-like"/>
</dbReference>